<evidence type="ECO:0000313" key="2">
    <source>
        <dbReference type="EMBL" id="PWJ52784.1"/>
    </source>
</evidence>
<dbReference type="Proteomes" id="UP000245469">
    <property type="component" value="Unassembled WGS sequence"/>
</dbReference>
<dbReference type="EMBL" id="QGDQ01000017">
    <property type="protein sequence ID" value="PWJ52784.1"/>
    <property type="molecule type" value="Genomic_DNA"/>
</dbReference>
<sequence>MPRPSGVERTLGPDELIVSKTDLQGRITYANESFLRIGAFTEAQVIGQPHNLIRHPEMPRAVFKLLWDTVQAKQELFAYVVNLAADGAHYWVLAHVTPSFDASGAVVGYHSNRRSPHPQALAAIKPVYAQVLAEEAKHSTGKAATAAGAALMAQLVARSHGSYDEFVWSLEPQLAGAR</sequence>
<dbReference type="AlphaFoldDB" id="A0A316A7I5"/>
<dbReference type="GO" id="GO:0006355">
    <property type="term" value="P:regulation of DNA-templated transcription"/>
    <property type="evidence" value="ECO:0007669"/>
    <property type="project" value="InterPro"/>
</dbReference>
<reference evidence="2 3" key="1">
    <citation type="submission" date="2018-03" db="EMBL/GenBank/DDBJ databases">
        <title>Genomic Encyclopedia of Archaeal and Bacterial Type Strains, Phase II (KMG-II): from individual species to whole genera.</title>
        <authorList>
            <person name="Goeker M."/>
        </authorList>
    </citation>
    <scope>NUCLEOTIDE SEQUENCE [LARGE SCALE GENOMIC DNA]</scope>
    <source>
        <strain evidence="2 3">DSM 44889</strain>
    </source>
</reference>
<dbReference type="Gene3D" id="3.30.450.20">
    <property type="entry name" value="PAS domain"/>
    <property type="match status" value="1"/>
</dbReference>
<dbReference type="NCBIfam" id="TIGR00229">
    <property type="entry name" value="sensory_box"/>
    <property type="match status" value="1"/>
</dbReference>
<evidence type="ECO:0000259" key="1">
    <source>
        <dbReference type="PROSITE" id="PS50112"/>
    </source>
</evidence>
<accession>A0A316A7I5</accession>
<dbReference type="PROSITE" id="PS50112">
    <property type="entry name" value="PAS"/>
    <property type="match status" value="1"/>
</dbReference>
<comment type="caution">
    <text evidence="2">The sequence shown here is derived from an EMBL/GenBank/DDBJ whole genome shotgun (WGS) entry which is preliminary data.</text>
</comment>
<keyword evidence="3" id="KW-1185">Reference proteome</keyword>
<dbReference type="InterPro" id="IPR013767">
    <property type="entry name" value="PAS_fold"/>
</dbReference>
<dbReference type="InterPro" id="IPR000014">
    <property type="entry name" value="PAS"/>
</dbReference>
<dbReference type="CDD" id="cd00130">
    <property type="entry name" value="PAS"/>
    <property type="match status" value="1"/>
</dbReference>
<evidence type="ECO:0000313" key="3">
    <source>
        <dbReference type="Proteomes" id="UP000245469"/>
    </source>
</evidence>
<protein>
    <submittedName>
        <fullName evidence="2">PAS domain S-box-containing protein</fullName>
    </submittedName>
</protein>
<dbReference type="SUPFAM" id="SSF55785">
    <property type="entry name" value="PYP-like sensor domain (PAS domain)"/>
    <property type="match status" value="1"/>
</dbReference>
<gene>
    <name evidence="2" type="ORF">BXY45_11736</name>
</gene>
<feature type="domain" description="PAS" evidence="1">
    <location>
        <begin position="22"/>
        <end position="73"/>
    </location>
</feature>
<dbReference type="RefSeq" id="WP_109775059.1">
    <property type="nucleotide sequence ID" value="NZ_QGDQ01000017.1"/>
</dbReference>
<dbReference type="Pfam" id="PF00989">
    <property type="entry name" value="PAS"/>
    <property type="match status" value="1"/>
</dbReference>
<proteinExistence type="predicted"/>
<name>A0A316A7I5_9ACTN</name>
<dbReference type="OrthoDB" id="266313at2"/>
<organism evidence="2 3">
    <name type="scientific">Quadrisphaera granulorum</name>
    <dbReference type="NCBI Taxonomy" id="317664"/>
    <lineage>
        <taxon>Bacteria</taxon>
        <taxon>Bacillati</taxon>
        <taxon>Actinomycetota</taxon>
        <taxon>Actinomycetes</taxon>
        <taxon>Kineosporiales</taxon>
        <taxon>Kineosporiaceae</taxon>
        <taxon>Quadrisphaera</taxon>
    </lineage>
</organism>
<dbReference type="InterPro" id="IPR035965">
    <property type="entry name" value="PAS-like_dom_sf"/>
</dbReference>